<accession>A0A1S3JZD7</accession>
<evidence type="ECO:0000313" key="10">
    <source>
        <dbReference type="RefSeq" id="XP_013415642.1"/>
    </source>
</evidence>
<sequence length="353" mass="38831">MEQFQVTTASDGQQQPSQVIMQPSQVQGLQTQGQLVQINQGQLMSGQQIITMPQGQTLQLAGQQGFQQTQPLQFQVGQHQQQQQQNQSQQIQVLQVGQQLTNSQGQQIIIQQPQGQGQQAVTGQIIQIGDSQAIIYQPAGGGDNVAQMLQIQQPNQQAGQVIQIPTSLATQTAQASTASSMPTTITIPGTGGQGQVIMMVPTNTTSTASGGGAAMQRLPLPGQEVMEEEPLYVNAKQYHRILKRRQARAKLEAEGKIPKERKKYLHESRHKHAMNRSRGEGGRFYSPGERKQREEQRREEQRRKDNNHQNILDSSLTNASFHELLRNTNSAPLILHADGTDSTADNAVTEVNS</sequence>
<keyword evidence="3 7" id="KW-0238">DNA-binding</keyword>
<dbReference type="STRING" id="7574.A0A1S3JZD7"/>
<keyword evidence="4" id="KW-0010">Activator</keyword>
<feature type="compositionally biased region" description="Basic and acidic residues" evidence="8">
    <location>
        <begin position="249"/>
        <end position="258"/>
    </location>
</feature>
<dbReference type="Proteomes" id="UP000085678">
    <property type="component" value="Unplaced"/>
</dbReference>
<dbReference type="InterPro" id="IPR018362">
    <property type="entry name" value="CCAAT-binding_factor_CS"/>
</dbReference>
<gene>
    <name evidence="10" type="primary">LOC106177425</name>
</gene>
<dbReference type="PROSITE" id="PS00686">
    <property type="entry name" value="NFYA_HAP2_1"/>
    <property type="match status" value="1"/>
</dbReference>
<dbReference type="PROSITE" id="PS51152">
    <property type="entry name" value="NFYA_HAP2_2"/>
    <property type="match status" value="1"/>
</dbReference>
<dbReference type="InParanoid" id="A0A1S3JZD7"/>
<dbReference type="PANTHER" id="PTHR12632">
    <property type="entry name" value="TRANSCRIPTION FACTOR NF-Y ALPHA-RELATED"/>
    <property type="match status" value="1"/>
</dbReference>
<dbReference type="OrthoDB" id="1097733at2759"/>
<feature type="region of interest" description="Disordered" evidence="8">
    <location>
        <begin position="249"/>
        <end position="315"/>
    </location>
</feature>
<evidence type="ECO:0000256" key="6">
    <source>
        <dbReference type="ARBA" id="ARBA00023242"/>
    </source>
</evidence>
<feature type="compositionally biased region" description="Basic residues" evidence="8">
    <location>
        <begin position="259"/>
        <end position="275"/>
    </location>
</feature>
<keyword evidence="9" id="KW-1185">Reference proteome</keyword>
<dbReference type="GO" id="GO:0003677">
    <property type="term" value="F:DNA binding"/>
    <property type="evidence" value="ECO:0007669"/>
    <property type="project" value="UniProtKB-KW"/>
</dbReference>
<dbReference type="SMART" id="SM00521">
    <property type="entry name" value="CBF"/>
    <property type="match status" value="1"/>
</dbReference>
<evidence type="ECO:0000256" key="1">
    <source>
        <dbReference type="ARBA" id="ARBA00004123"/>
    </source>
</evidence>
<evidence type="ECO:0000313" key="9">
    <source>
        <dbReference type="Proteomes" id="UP000085678"/>
    </source>
</evidence>
<dbReference type="GO" id="GO:0003700">
    <property type="term" value="F:DNA-binding transcription factor activity"/>
    <property type="evidence" value="ECO:0007669"/>
    <property type="project" value="UniProtKB-UniRule"/>
</dbReference>
<evidence type="ECO:0000256" key="8">
    <source>
        <dbReference type="SAM" id="MobiDB-lite"/>
    </source>
</evidence>
<comment type="function">
    <text evidence="7">Component of the sequence-specific heterotrimeric transcription factor (NF-Y) which specifically recognizes a 5'-CCAAT-3' box motif found in the promoters of its target genes.</text>
</comment>
<evidence type="ECO:0000256" key="3">
    <source>
        <dbReference type="ARBA" id="ARBA00023125"/>
    </source>
</evidence>
<dbReference type="GO" id="GO:0016602">
    <property type="term" value="C:CCAAT-binding factor complex"/>
    <property type="evidence" value="ECO:0007669"/>
    <property type="project" value="InterPro"/>
</dbReference>
<evidence type="ECO:0000256" key="4">
    <source>
        <dbReference type="ARBA" id="ARBA00023159"/>
    </source>
</evidence>
<comment type="similarity">
    <text evidence="7">Belongs to the NFYA/HAP2 subunit family.</text>
</comment>
<evidence type="ECO:0000256" key="5">
    <source>
        <dbReference type="ARBA" id="ARBA00023163"/>
    </source>
</evidence>
<dbReference type="InterPro" id="IPR001289">
    <property type="entry name" value="NFYA"/>
</dbReference>
<dbReference type="Pfam" id="PF02045">
    <property type="entry name" value="CBFB_NFYA"/>
    <property type="match status" value="1"/>
</dbReference>
<comment type="subcellular location">
    <subcellularLocation>
        <location evidence="1 7">Nucleus</location>
    </subcellularLocation>
</comment>
<protein>
    <recommendedName>
        <fullName evidence="7">Nuclear transcription factor Y subunit</fullName>
    </recommendedName>
</protein>
<name>A0A1S3JZD7_LINAN</name>
<dbReference type="KEGG" id="lak:106177425"/>
<evidence type="ECO:0000256" key="2">
    <source>
        <dbReference type="ARBA" id="ARBA00023015"/>
    </source>
</evidence>
<dbReference type="RefSeq" id="XP_013415642.1">
    <property type="nucleotide sequence ID" value="XM_013560188.1"/>
</dbReference>
<reference evidence="10" key="1">
    <citation type="submission" date="2025-08" db="UniProtKB">
        <authorList>
            <consortium name="RefSeq"/>
        </authorList>
    </citation>
    <scope>IDENTIFICATION</scope>
    <source>
        <tissue evidence="10">Gonads</tissue>
    </source>
</reference>
<keyword evidence="2 7" id="KW-0805">Transcription regulation</keyword>
<keyword evidence="6 7" id="KW-0539">Nucleus</keyword>
<keyword evidence="5 7" id="KW-0804">Transcription</keyword>
<feature type="compositionally biased region" description="Basic and acidic residues" evidence="8">
    <location>
        <begin position="288"/>
        <end position="307"/>
    </location>
</feature>
<evidence type="ECO:0000256" key="7">
    <source>
        <dbReference type="RuleBase" id="RU367155"/>
    </source>
</evidence>
<dbReference type="AlphaFoldDB" id="A0A1S3JZD7"/>
<comment type="subunit">
    <text evidence="7">Heterotrimer.</text>
</comment>
<organism evidence="9 10">
    <name type="scientific">Lingula anatina</name>
    <name type="common">Brachiopod</name>
    <name type="synonym">Lingula unguis</name>
    <dbReference type="NCBI Taxonomy" id="7574"/>
    <lineage>
        <taxon>Eukaryota</taxon>
        <taxon>Metazoa</taxon>
        <taxon>Spiralia</taxon>
        <taxon>Lophotrochozoa</taxon>
        <taxon>Brachiopoda</taxon>
        <taxon>Linguliformea</taxon>
        <taxon>Lingulata</taxon>
        <taxon>Lingulida</taxon>
        <taxon>Linguloidea</taxon>
        <taxon>Lingulidae</taxon>
        <taxon>Lingula</taxon>
    </lineage>
</organism>
<proteinExistence type="inferred from homology"/>
<dbReference type="PRINTS" id="PR00616">
    <property type="entry name" value="CCAATSUBUNTB"/>
</dbReference>
<dbReference type="Gene3D" id="6.10.250.2430">
    <property type="match status" value="1"/>
</dbReference>
<dbReference type="GeneID" id="106177425"/>